<organism evidence="2 3">
    <name type="scientific">Apolygus lucorum</name>
    <name type="common">Small green plant bug</name>
    <name type="synonym">Lygocoris lucorum</name>
    <dbReference type="NCBI Taxonomy" id="248454"/>
    <lineage>
        <taxon>Eukaryota</taxon>
        <taxon>Metazoa</taxon>
        <taxon>Ecdysozoa</taxon>
        <taxon>Arthropoda</taxon>
        <taxon>Hexapoda</taxon>
        <taxon>Insecta</taxon>
        <taxon>Pterygota</taxon>
        <taxon>Neoptera</taxon>
        <taxon>Paraneoptera</taxon>
        <taxon>Hemiptera</taxon>
        <taxon>Heteroptera</taxon>
        <taxon>Panheteroptera</taxon>
        <taxon>Cimicomorpha</taxon>
        <taxon>Miridae</taxon>
        <taxon>Mirini</taxon>
        <taxon>Apolygus</taxon>
    </lineage>
</organism>
<sequence>MEPAETPPTPADGLNSGEELETAESCNRDCCNKKQENMDTGCSKPTACCCCRTVIMINCGTKKSEDRVSSDANCLQRPRKCLDVCKQGCCVTILCDGVRRKICLTIICAKNDGKTCCRASENVCRKTEGVKGCCKASSSSTTCNANTASGQCVDCKKCGVDSTGCVKKTTCCSKSGRISDGKCSRTEEEVENLCHNDSKNSEGVNCCSKKASPDVSTDAISSSKVTQEGDEKSFCSDLKNSCYQDQSKNSCSSKFCTSLCQKSDGTIKKTCCSKSSCSCDDGCSKATKVVGKSSCCGGKNCNSSDVSTDENKIGVTKKGNEQLCCNGSKDRCCNVQVENCCSKCKCCTSFGCCETKWDDSKSYCEGLNLNCCGLEIGIDVVEKRNGFCQSTLQNCCKIKMNCPSNCIGDCCHSQLSKIECDDIKQCCTKQECCKDEEDGKMKQCNTNCPEEFCQCSKISECCSNQCCKGKNCCNGALGQKAGCCEIKIACDDKTCSDTTNATKDLQKTEKHCCSKTGDALDGQNKCSEECNCAQKKDQDDCCGGECTPVVSSIKSNCCSHCDVRRHRTSCSVAKTEADTRENQCCCCKTSKCVGGPCLTLKVRKCLSLKLKCCTATIQNRRDSVKNVKKCCCQHSGSIETAPKIQKNCCCSGAGCDDTCGCKGKVKSPGTEKHCCSECSDSLGCQNKCNEECSCAQGKNKDDSSAETTAVDSPIKANCCGNCDGKCCNCSCFCIIKPSNTKGCCSLSLKLKCCTVTIQNQCDCCNVKKCCCQNSGLVETASNIQKNSCCSRTDCCDGCGDTCGCKGNVKSTGNEKHCCNEYSDSLDCQNKCNEECSCAQGKNKDDSSAETTAVGSPIKANCCGNCDGKCCNCSCFCIIKPSNTKGCCSLSLKLKCCTVTIQNQCDCCNVKKCCCQNSGLVETASNIQKNSCCSGTDCCDGCGDTCGCKGKVKSTETEKHCCNEYSDSLDCQNKCNEECSCAQGKNKDDSSAETTAVGSPIKANCCGNCDGKCCNCSCFCIIKPSNTKGCCSLSLKLKCCTVTIQNQCDCCNVKKCCCQNSGLVETASNIQKNSCCSGTDCCDGCGDTCGCKGKVKSTETEKHCCSEYSVSLDCQNECNEGCSCAQEKHNDNSSAETTAVDSPIKANCCGNCDGKCCNCSCFCLIKPLDTNCCCSISLKLKCCTVTIQNRSDCCNVKKCICQNSGSIETASKEKKNCGCSGADCCDGCDDICGCQLKEKSISCDPSTTSG</sequence>
<keyword evidence="3" id="KW-1185">Reference proteome</keyword>
<evidence type="ECO:0000313" key="3">
    <source>
        <dbReference type="Proteomes" id="UP000466442"/>
    </source>
</evidence>
<comment type="caution">
    <text evidence="2">The sequence shown here is derived from an EMBL/GenBank/DDBJ whole genome shotgun (WGS) entry which is preliminary data.</text>
</comment>
<protein>
    <submittedName>
        <fullName evidence="2">Uncharacterized protein</fullName>
    </submittedName>
</protein>
<accession>A0A6A4JHZ6</accession>
<evidence type="ECO:0000313" key="2">
    <source>
        <dbReference type="EMBL" id="KAF6205931.1"/>
    </source>
</evidence>
<dbReference type="EMBL" id="WIXP02000009">
    <property type="protein sequence ID" value="KAF6205931.1"/>
    <property type="molecule type" value="Genomic_DNA"/>
</dbReference>
<dbReference type="Proteomes" id="UP000466442">
    <property type="component" value="Linkage Group LG9"/>
</dbReference>
<feature type="region of interest" description="Disordered" evidence="1">
    <location>
        <begin position="1"/>
        <end position="20"/>
    </location>
</feature>
<name>A0A6A4JHZ6_APOLU</name>
<gene>
    <name evidence="2" type="ORF">GE061_020107</name>
</gene>
<reference evidence="2" key="1">
    <citation type="journal article" date="2021" name="Mol. Ecol. Resour.">
        <title>Apolygus lucorum genome provides insights into omnivorousness and mesophyll feeding.</title>
        <authorList>
            <person name="Liu Y."/>
            <person name="Liu H."/>
            <person name="Wang H."/>
            <person name="Huang T."/>
            <person name="Liu B."/>
            <person name="Yang B."/>
            <person name="Yin L."/>
            <person name="Li B."/>
            <person name="Zhang Y."/>
            <person name="Zhang S."/>
            <person name="Jiang F."/>
            <person name="Zhang X."/>
            <person name="Ren Y."/>
            <person name="Wang B."/>
            <person name="Wang S."/>
            <person name="Lu Y."/>
            <person name="Wu K."/>
            <person name="Fan W."/>
            <person name="Wang G."/>
        </authorList>
    </citation>
    <scope>NUCLEOTIDE SEQUENCE</scope>
    <source>
        <strain evidence="2">12Hb</strain>
    </source>
</reference>
<feature type="compositionally biased region" description="Pro residues" evidence="1">
    <location>
        <begin position="1"/>
        <end position="10"/>
    </location>
</feature>
<proteinExistence type="predicted"/>
<dbReference type="AlphaFoldDB" id="A0A6A4JHZ6"/>
<evidence type="ECO:0000256" key="1">
    <source>
        <dbReference type="SAM" id="MobiDB-lite"/>
    </source>
</evidence>